<dbReference type="AlphaFoldDB" id="A0A8X6H3S8"/>
<accession>A0A8X6H3S8</accession>
<gene>
    <name evidence="1" type="ORF">TNCT_616511</name>
</gene>
<organism evidence="1 2">
    <name type="scientific">Trichonephila clavata</name>
    <name type="common">Joro spider</name>
    <name type="synonym">Nephila clavata</name>
    <dbReference type="NCBI Taxonomy" id="2740835"/>
    <lineage>
        <taxon>Eukaryota</taxon>
        <taxon>Metazoa</taxon>
        <taxon>Ecdysozoa</taxon>
        <taxon>Arthropoda</taxon>
        <taxon>Chelicerata</taxon>
        <taxon>Arachnida</taxon>
        <taxon>Araneae</taxon>
        <taxon>Araneomorphae</taxon>
        <taxon>Entelegynae</taxon>
        <taxon>Araneoidea</taxon>
        <taxon>Nephilidae</taxon>
        <taxon>Trichonephila</taxon>
    </lineage>
</organism>
<proteinExistence type="predicted"/>
<evidence type="ECO:0000313" key="2">
    <source>
        <dbReference type="Proteomes" id="UP000887116"/>
    </source>
</evidence>
<protein>
    <submittedName>
        <fullName evidence="1">Uncharacterized protein</fullName>
    </submittedName>
</protein>
<name>A0A8X6H3S8_TRICU</name>
<keyword evidence="2" id="KW-1185">Reference proteome</keyword>
<dbReference type="EMBL" id="BMAO01002222">
    <property type="protein sequence ID" value="GFQ79194.1"/>
    <property type="molecule type" value="Genomic_DNA"/>
</dbReference>
<dbReference type="Proteomes" id="UP000887116">
    <property type="component" value="Unassembled WGS sequence"/>
</dbReference>
<evidence type="ECO:0000313" key="1">
    <source>
        <dbReference type="EMBL" id="GFQ79194.1"/>
    </source>
</evidence>
<sequence length="141" mass="15975">MPLPLTYQHRRPSHLREAATRLADVASRKFRSQRWVASVLPEFPKTVFFPNLDSSWVRDEGEILLHGFEFARMINCCVDVIVEAIDCIFDVFFIINCRVSGYCCGEYVLKFIPVGDSFTVVEVAGMGVKVDDKLDRVVIAG</sequence>
<comment type="caution">
    <text evidence="1">The sequence shown here is derived from an EMBL/GenBank/DDBJ whole genome shotgun (WGS) entry which is preliminary data.</text>
</comment>
<reference evidence="1" key="1">
    <citation type="submission" date="2020-07" db="EMBL/GenBank/DDBJ databases">
        <title>Multicomponent nature underlies the extraordinary mechanical properties of spider dragline silk.</title>
        <authorList>
            <person name="Kono N."/>
            <person name="Nakamura H."/>
            <person name="Mori M."/>
            <person name="Yoshida Y."/>
            <person name="Ohtoshi R."/>
            <person name="Malay A.D."/>
            <person name="Moran D.A.P."/>
            <person name="Tomita M."/>
            <person name="Numata K."/>
            <person name="Arakawa K."/>
        </authorList>
    </citation>
    <scope>NUCLEOTIDE SEQUENCE</scope>
</reference>